<dbReference type="InterPro" id="IPR002347">
    <property type="entry name" value="SDR_fam"/>
</dbReference>
<dbReference type="GO" id="GO:0016491">
    <property type="term" value="F:oxidoreductase activity"/>
    <property type="evidence" value="ECO:0007669"/>
    <property type="project" value="UniProtKB-KW"/>
</dbReference>
<dbReference type="Pfam" id="PF00106">
    <property type="entry name" value="adh_short"/>
    <property type="match status" value="1"/>
</dbReference>
<gene>
    <name evidence="2" type="ORF">PQJ61_01745</name>
</gene>
<dbReference type="SUPFAM" id="SSF51735">
    <property type="entry name" value="NAD(P)-binding Rossmann-fold domains"/>
    <property type="match status" value="1"/>
</dbReference>
<dbReference type="PANTHER" id="PTHR43157:SF31">
    <property type="entry name" value="PHOSPHATIDYLINOSITOL-GLYCAN BIOSYNTHESIS CLASS F PROTEIN"/>
    <property type="match status" value="1"/>
</dbReference>
<evidence type="ECO:0000313" key="2">
    <source>
        <dbReference type="EMBL" id="MDC7225468.1"/>
    </source>
</evidence>
<dbReference type="Gene3D" id="3.40.50.720">
    <property type="entry name" value="NAD(P)-binding Rossmann-like Domain"/>
    <property type="match status" value="1"/>
</dbReference>
<dbReference type="PRINTS" id="PR00081">
    <property type="entry name" value="GDHRDH"/>
</dbReference>
<evidence type="ECO:0000256" key="1">
    <source>
        <dbReference type="ARBA" id="ARBA00023002"/>
    </source>
</evidence>
<dbReference type="PANTHER" id="PTHR43157">
    <property type="entry name" value="PHOSPHATIDYLINOSITOL-GLYCAN BIOSYNTHESIS CLASS F PROTEIN-RELATED"/>
    <property type="match status" value="1"/>
</dbReference>
<dbReference type="AlphaFoldDB" id="A0AAJ1MHP5"/>
<protein>
    <submittedName>
        <fullName evidence="2">SDR family NAD(P)-dependent oxidoreductase</fullName>
    </submittedName>
</protein>
<keyword evidence="1" id="KW-0560">Oxidoreductase</keyword>
<name>A0AAJ1MHP5_9SPIO</name>
<comment type="caution">
    <text evidence="2">The sequence shown here is derived from an EMBL/GenBank/DDBJ whole genome shotgun (WGS) entry which is preliminary data.</text>
</comment>
<dbReference type="EMBL" id="JAQQAL010000006">
    <property type="protein sequence ID" value="MDC7225468.1"/>
    <property type="molecule type" value="Genomic_DNA"/>
</dbReference>
<proteinExistence type="predicted"/>
<dbReference type="InterPro" id="IPR036291">
    <property type="entry name" value="NAD(P)-bd_dom_sf"/>
</dbReference>
<reference evidence="2 3" key="1">
    <citation type="submission" date="2022-12" db="EMBL/GenBank/DDBJ databases">
        <title>Metagenome assembled genome from gulf of manar.</title>
        <authorList>
            <person name="Kohli P."/>
            <person name="Pk S."/>
            <person name="Venkata Ramana C."/>
            <person name="Sasikala C."/>
        </authorList>
    </citation>
    <scope>NUCLEOTIDE SEQUENCE [LARGE SCALE GENOMIC DNA]</scope>
    <source>
        <strain evidence="2">JB008</strain>
    </source>
</reference>
<organism evidence="2 3">
    <name type="scientific">Candidatus Thalassospirochaeta sargassi</name>
    <dbReference type="NCBI Taxonomy" id="3119039"/>
    <lineage>
        <taxon>Bacteria</taxon>
        <taxon>Pseudomonadati</taxon>
        <taxon>Spirochaetota</taxon>
        <taxon>Spirochaetia</taxon>
        <taxon>Spirochaetales</taxon>
        <taxon>Spirochaetaceae</taxon>
        <taxon>Candidatus Thalassospirochaeta</taxon>
    </lineage>
</organism>
<sequence>MGLLGYLKQYRIQDMKELSENDKKEPLPCEGSLEGKTAVITGATSGIGLETARLFARKGADLICLNRDPEKSDRVEKELKEKYNCNIKTIYVDFTSFEQVGKAADALLSLTVPIDVIIYNAGVFNTTKQFTADGVEMVFQVNHLGSFFLNYKLKEKLKKENRARIIYVNSEGHRFALAGVHLNDLAWRRHIYTGLKSYGTAKTAQLLTMQKFDEYFSDCSVTVNAMHPGNVRSNMGNNNGRLYRKMHEKLVLSSAKDPEISARALLYHAASEDVSGVSGRFYNFTTDEKPAPHARDKNRVDAVWNKSLELCGLS</sequence>
<dbReference type="Proteomes" id="UP001221217">
    <property type="component" value="Unassembled WGS sequence"/>
</dbReference>
<accession>A0AAJ1MHP5</accession>
<evidence type="ECO:0000313" key="3">
    <source>
        <dbReference type="Proteomes" id="UP001221217"/>
    </source>
</evidence>